<keyword evidence="2" id="KW-1185">Reference proteome</keyword>
<name>A0ABR1UB99_9PEZI</name>
<comment type="caution">
    <text evidence="1">The sequence shown here is derived from an EMBL/GenBank/DDBJ whole genome shotgun (WGS) entry which is preliminary data.</text>
</comment>
<proteinExistence type="predicted"/>
<gene>
    <name evidence="1" type="ORF">PG993_001410</name>
</gene>
<protein>
    <submittedName>
        <fullName evidence="1">Uncharacterized protein</fullName>
    </submittedName>
</protein>
<evidence type="ECO:0000313" key="2">
    <source>
        <dbReference type="Proteomes" id="UP001444661"/>
    </source>
</evidence>
<organism evidence="1 2">
    <name type="scientific">Apiospora rasikravindrae</name>
    <dbReference type="NCBI Taxonomy" id="990691"/>
    <lineage>
        <taxon>Eukaryota</taxon>
        <taxon>Fungi</taxon>
        <taxon>Dikarya</taxon>
        <taxon>Ascomycota</taxon>
        <taxon>Pezizomycotina</taxon>
        <taxon>Sordariomycetes</taxon>
        <taxon>Xylariomycetidae</taxon>
        <taxon>Amphisphaeriales</taxon>
        <taxon>Apiosporaceae</taxon>
        <taxon>Apiospora</taxon>
    </lineage>
</organism>
<evidence type="ECO:0000313" key="1">
    <source>
        <dbReference type="EMBL" id="KAK8056183.1"/>
    </source>
</evidence>
<reference evidence="1 2" key="1">
    <citation type="submission" date="2023-01" db="EMBL/GenBank/DDBJ databases">
        <title>Analysis of 21 Apiospora genomes using comparative genomics revels a genus with tremendous synthesis potential of carbohydrate active enzymes and secondary metabolites.</title>
        <authorList>
            <person name="Sorensen T."/>
        </authorList>
    </citation>
    <scope>NUCLEOTIDE SEQUENCE [LARGE SCALE GENOMIC DNA]</scope>
    <source>
        <strain evidence="1 2">CBS 33761</strain>
    </source>
</reference>
<sequence>MQNISPTQSSTTMCDLEKCIECSRYSLFSGASHGAAAFTSTVPDPVATNAAAAAKPTDGDSYHAADMAALVSYDTGSLSTQDNGEIDPDLDPRLFCPMACGVSQIVIVGWLEALKLNGTIPQDFPAQQMAEDSLLPCMEHCETARQKGLRPEPPQQ</sequence>
<dbReference type="EMBL" id="JAQQWK010000001">
    <property type="protein sequence ID" value="KAK8056183.1"/>
    <property type="molecule type" value="Genomic_DNA"/>
</dbReference>
<dbReference type="Proteomes" id="UP001444661">
    <property type="component" value="Unassembled WGS sequence"/>
</dbReference>
<accession>A0ABR1UB99</accession>